<feature type="transmembrane region" description="Helical" evidence="1">
    <location>
        <begin position="77"/>
        <end position="95"/>
    </location>
</feature>
<evidence type="ECO:0000313" key="3">
    <source>
        <dbReference type="Proteomes" id="UP000198816"/>
    </source>
</evidence>
<gene>
    <name evidence="2" type="ORF">SAMN05421783_103269</name>
</gene>
<proteinExistence type="predicted"/>
<keyword evidence="3" id="KW-1185">Reference proteome</keyword>
<feature type="transmembrane region" description="Helical" evidence="1">
    <location>
        <begin position="159"/>
        <end position="182"/>
    </location>
</feature>
<name>A0A1H2T3A3_THIRO</name>
<accession>A0A1H2T3A3</accession>
<keyword evidence="1" id="KW-0812">Transmembrane</keyword>
<evidence type="ECO:0000313" key="2">
    <source>
        <dbReference type="EMBL" id="SDW38185.1"/>
    </source>
</evidence>
<keyword evidence="1" id="KW-0472">Membrane</keyword>
<feature type="transmembrane region" description="Helical" evidence="1">
    <location>
        <begin position="259"/>
        <end position="285"/>
    </location>
</feature>
<feature type="transmembrane region" description="Helical" evidence="1">
    <location>
        <begin position="15"/>
        <end position="38"/>
    </location>
</feature>
<keyword evidence="1" id="KW-1133">Transmembrane helix</keyword>
<dbReference type="RefSeq" id="WP_093028872.1">
    <property type="nucleotide sequence ID" value="NZ_FNNZ01000003.1"/>
</dbReference>
<feature type="transmembrane region" description="Helical" evidence="1">
    <location>
        <begin position="102"/>
        <end position="123"/>
    </location>
</feature>
<dbReference type="STRING" id="1058.SAMN05421783_103269"/>
<feature type="transmembrane region" description="Helical" evidence="1">
    <location>
        <begin position="227"/>
        <end position="247"/>
    </location>
</feature>
<reference evidence="3" key="1">
    <citation type="submission" date="2016-10" db="EMBL/GenBank/DDBJ databases">
        <authorList>
            <person name="Varghese N."/>
            <person name="Submissions S."/>
        </authorList>
    </citation>
    <scope>NUCLEOTIDE SEQUENCE [LARGE SCALE GENOMIC DNA]</scope>
    <source>
        <strain evidence="3">DSM 217</strain>
    </source>
</reference>
<dbReference type="OrthoDB" id="5659946at2"/>
<protein>
    <submittedName>
        <fullName evidence="2">Predicted membrane protein</fullName>
    </submittedName>
</protein>
<dbReference type="Proteomes" id="UP000198816">
    <property type="component" value="Unassembled WGS sequence"/>
</dbReference>
<feature type="transmembrane region" description="Helical" evidence="1">
    <location>
        <begin position="50"/>
        <end position="71"/>
    </location>
</feature>
<organism evidence="2 3">
    <name type="scientific">Thiocapsa roseopersicina</name>
    <dbReference type="NCBI Taxonomy" id="1058"/>
    <lineage>
        <taxon>Bacteria</taxon>
        <taxon>Pseudomonadati</taxon>
        <taxon>Pseudomonadota</taxon>
        <taxon>Gammaproteobacteria</taxon>
        <taxon>Chromatiales</taxon>
        <taxon>Chromatiaceae</taxon>
        <taxon>Thiocapsa</taxon>
    </lineage>
</organism>
<dbReference type="AlphaFoldDB" id="A0A1H2T3A3"/>
<dbReference type="EMBL" id="FNNZ01000003">
    <property type="protein sequence ID" value="SDW38185.1"/>
    <property type="molecule type" value="Genomic_DNA"/>
</dbReference>
<dbReference type="Pfam" id="PF09991">
    <property type="entry name" value="DUF2232"/>
    <property type="match status" value="1"/>
</dbReference>
<dbReference type="InterPro" id="IPR018710">
    <property type="entry name" value="DUF2232"/>
</dbReference>
<evidence type="ECO:0000256" key="1">
    <source>
        <dbReference type="SAM" id="Phobius"/>
    </source>
</evidence>
<feature type="transmembrane region" description="Helical" evidence="1">
    <location>
        <begin position="203"/>
        <end position="221"/>
    </location>
</feature>
<sequence>MKALAAFVMRGPSQAALVAAVAALLSILVPPLGLLSAGSIGLVALRGGPVYGLIVSAVATLGMGAIAWLALGSPLPALGVLLMLWVPILALALLLRYSRSLALTLQTAGALGILLMLSAYALMGDPSETWLKILEPFRDALVKDGVLDDPASAAVFAELAGWMTGAFAAALVAQLLFGLFIARWWQALLYNPGGFGEEFRELRLGRAFGVLVLLLLALLPFSDGASLTANLLLVPGVLLLFQGLAVAHQVRALKQARQAWLVGLYVAVIFFMPQTLLLIACIGLVDIWADIRSRVAPGASPPGPGPSGPAV</sequence>